<feature type="coiled-coil region" evidence="1">
    <location>
        <begin position="18"/>
        <end position="45"/>
    </location>
</feature>
<dbReference type="RefSeq" id="WP_155607175.1">
    <property type="nucleotide sequence ID" value="NZ_JADCNN020000019.1"/>
</dbReference>
<proteinExistence type="predicted"/>
<name>A0ABS2H9R5_9BACL</name>
<evidence type="ECO:0000256" key="1">
    <source>
        <dbReference type="SAM" id="Coils"/>
    </source>
</evidence>
<organism evidence="2 3">
    <name type="scientific">Paenibacillus rhizolycopersici</name>
    <dbReference type="NCBI Taxonomy" id="2780073"/>
    <lineage>
        <taxon>Bacteria</taxon>
        <taxon>Bacillati</taxon>
        <taxon>Bacillota</taxon>
        <taxon>Bacilli</taxon>
        <taxon>Bacillales</taxon>
        <taxon>Paenibacillaceae</taxon>
        <taxon>Paenibacillus</taxon>
    </lineage>
</organism>
<accession>A0ABS2H9R5</accession>
<keyword evidence="3" id="KW-1185">Reference proteome</keyword>
<comment type="caution">
    <text evidence="2">The sequence shown here is derived from an EMBL/GenBank/DDBJ whole genome shotgun (WGS) entry which is preliminary data.</text>
</comment>
<evidence type="ECO:0000313" key="3">
    <source>
        <dbReference type="Proteomes" id="UP001516620"/>
    </source>
</evidence>
<keyword evidence="1" id="KW-0175">Coiled coil</keyword>
<dbReference type="EMBL" id="JADCNN020000019">
    <property type="protein sequence ID" value="MBM6997531.1"/>
    <property type="molecule type" value="Genomic_DNA"/>
</dbReference>
<dbReference type="Proteomes" id="UP001516620">
    <property type="component" value="Unassembled WGS sequence"/>
</dbReference>
<sequence>MATITVIDDKTIQIAVELEDALRMIQEAESNLERYAGEILTIAEKMPEFQYTYFCFYAYDTATLFEKMLGIDPKQYLSFSLDAPDSFFYTLYGGMKGLSGAARLCQAFATERTDVEVNV</sequence>
<reference evidence="2 3" key="1">
    <citation type="submission" date="2021-01" db="EMBL/GenBank/DDBJ databases">
        <title>Paenibacillus sp.nov. isolated from the rhizosphere soil of tomato plant.</title>
        <authorList>
            <person name="Thin K.K."/>
            <person name="Zhang X."/>
            <person name="He S."/>
        </authorList>
    </citation>
    <scope>NUCLEOTIDE SEQUENCE [LARGE SCALE GENOMIC DNA]</scope>
    <source>
        <strain evidence="2 3">DXFW5</strain>
    </source>
</reference>
<evidence type="ECO:0000313" key="2">
    <source>
        <dbReference type="EMBL" id="MBM6997531.1"/>
    </source>
</evidence>
<gene>
    <name evidence="2" type="ORF">IM700_017875</name>
</gene>
<protein>
    <submittedName>
        <fullName evidence="2">Uncharacterized protein</fullName>
    </submittedName>
</protein>